<reference evidence="3 4" key="1">
    <citation type="submission" date="2020-09" db="EMBL/GenBank/DDBJ databases">
        <title>Novel species of Mucilaginibacter isolated from a glacier on the Tibetan Plateau.</title>
        <authorList>
            <person name="Liu Q."/>
            <person name="Xin Y.-H."/>
        </authorList>
    </citation>
    <scope>NUCLEOTIDE SEQUENCE [LARGE SCALE GENOMIC DNA]</scope>
    <source>
        <strain evidence="3 4">CGMCC 1.13878</strain>
    </source>
</reference>
<dbReference type="RefSeq" id="WP_191173726.1">
    <property type="nucleotide sequence ID" value="NZ_JACWMW010000001.1"/>
</dbReference>
<keyword evidence="1" id="KW-0472">Membrane</keyword>
<name>A0ABR7WZN9_9SPHI</name>
<protein>
    <submittedName>
        <fullName evidence="3">Uncharacterized protein</fullName>
    </submittedName>
</protein>
<keyword evidence="4" id="KW-1185">Reference proteome</keyword>
<evidence type="ECO:0000256" key="1">
    <source>
        <dbReference type="SAM" id="Phobius"/>
    </source>
</evidence>
<proteinExistence type="predicted"/>
<evidence type="ECO:0000313" key="4">
    <source>
        <dbReference type="Proteomes" id="UP000618754"/>
    </source>
</evidence>
<sequence length="219" mass="24549">MKKILVMFSLVLLATAGFAQTPLKPVKIDSLVTVSLPEKFTKKDTLGQSIYSGNAQYGYMVVIRAPNAKNNEPLKKERDLNKVLQDYIKGIKGQADGHTLNVRDTTISHLKAKTFELQTDQGAGLQIRNFIIIYTQDVTYTFEYYYAALHKDVMKDEYKAYSSSIRVSPELKRTDQYLSNAKGLSPAAKIGIYGGGALLIILIIVLVARKKKRQQLEQV</sequence>
<keyword evidence="1" id="KW-1133">Transmembrane helix</keyword>
<organism evidence="3 4">
    <name type="scientific">Mucilaginibacter rigui</name>
    <dbReference type="NCBI Taxonomy" id="534635"/>
    <lineage>
        <taxon>Bacteria</taxon>
        <taxon>Pseudomonadati</taxon>
        <taxon>Bacteroidota</taxon>
        <taxon>Sphingobacteriia</taxon>
        <taxon>Sphingobacteriales</taxon>
        <taxon>Sphingobacteriaceae</taxon>
        <taxon>Mucilaginibacter</taxon>
    </lineage>
</organism>
<keyword evidence="1" id="KW-0812">Transmembrane</keyword>
<comment type="caution">
    <text evidence="3">The sequence shown here is derived from an EMBL/GenBank/DDBJ whole genome shotgun (WGS) entry which is preliminary data.</text>
</comment>
<feature type="transmembrane region" description="Helical" evidence="1">
    <location>
        <begin position="190"/>
        <end position="208"/>
    </location>
</feature>
<evidence type="ECO:0000256" key="2">
    <source>
        <dbReference type="SAM" id="SignalP"/>
    </source>
</evidence>
<feature type="chain" id="PRO_5045840406" evidence="2">
    <location>
        <begin position="20"/>
        <end position="219"/>
    </location>
</feature>
<feature type="signal peptide" evidence="2">
    <location>
        <begin position="1"/>
        <end position="19"/>
    </location>
</feature>
<dbReference type="Proteomes" id="UP000618754">
    <property type="component" value="Unassembled WGS sequence"/>
</dbReference>
<dbReference type="EMBL" id="JACWMW010000001">
    <property type="protein sequence ID" value="MBD1383809.1"/>
    <property type="molecule type" value="Genomic_DNA"/>
</dbReference>
<evidence type="ECO:0000313" key="3">
    <source>
        <dbReference type="EMBL" id="MBD1383809.1"/>
    </source>
</evidence>
<gene>
    <name evidence="3" type="ORF">IDJ75_00845</name>
</gene>
<accession>A0ABR7WZN9</accession>
<keyword evidence="2" id="KW-0732">Signal</keyword>